<organism evidence="1 2">
    <name type="scientific">Dentiscutata heterogama</name>
    <dbReference type="NCBI Taxonomy" id="1316150"/>
    <lineage>
        <taxon>Eukaryota</taxon>
        <taxon>Fungi</taxon>
        <taxon>Fungi incertae sedis</taxon>
        <taxon>Mucoromycota</taxon>
        <taxon>Glomeromycotina</taxon>
        <taxon>Glomeromycetes</taxon>
        <taxon>Diversisporales</taxon>
        <taxon>Gigasporaceae</taxon>
        <taxon>Dentiscutata</taxon>
    </lineage>
</organism>
<accession>A0ACA9JZ39</accession>
<reference evidence="1" key="1">
    <citation type="submission" date="2021-06" db="EMBL/GenBank/DDBJ databases">
        <authorList>
            <person name="Kallberg Y."/>
            <person name="Tangrot J."/>
            <person name="Rosling A."/>
        </authorList>
    </citation>
    <scope>NUCLEOTIDE SEQUENCE</scope>
    <source>
        <strain evidence="1">IL203A</strain>
    </source>
</reference>
<gene>
    <name evidence="1" type="ORF">DHETER_LOCUS402</name>
</gene>
<sequence>MGIQGFSKWIRKQYDEFVWPVKEGFFEKNPTARVDNFYIEMNEIIHEIIQKNLGTIVEVNKIFSAICDYVNKLVLMVKPKKSIFIVVDGVAPRAKMNEQRSRRFKATYEGFDTNSVTPGTIFMEKFSSYFKEFIRNKIKNDDTWKCVKIIYSGHDVPGEGEHKIIKYIRNSESKSDCIYGRDSDLILLGLLHYKPNLKILSSNEFFLPGTNLNPSKTFELKFLGTLRKKITEEFSKLWEPKPLSFEFKIESIIKDFILLVHFMSNDFIPMLPNINGGLDFIIPTYKEILKESGGYINDAGSLNIRRLEMIFKKLSICEKELFKPNKFIEAESENEEFLRWKQKYYRNKKMIKDGQDQKFLIKSYIEGLQWVLYYYEGELKSYRWFYPEHHSPLISDLETIKIKNFESEGYYKPFEQLMFVLPPRSKELLPVAYQFYTDENRTDNLPFINEQTLLSVLRSVEDNLTSEERLRNVFRDAIIFEYDNSSKEVKMILMNSHITYANNYNEITFSVSEYGFPQSVNQYRDGTLLITANKDRYGYSTTCYNDSYNGSVIDWHGIETRYRISAVKILIIPTISEIQTNISKNLLPQQFNFNYQDFDYLINEIVDVINCLEYKFSKFGALLLNIAIIILKTFQNVSELHDEFICGVTIFPSLCASSTINKNGEFMTAWINSSFVSWSKYKISQSDGIVTLVSNGSINAANGYSISTLSVFDTIDGYHAIVYVEQNETYFDTYGWRNNAFFKNSSLLFYPDDPILLLYVHIVKDELEQSTEQSLLFSSSERLLSGAYQLYCKAGFTSSDFQSNVCTVYLNYESNYTKYERKIELKYITFSTSGSVIRIGTLSKTIIDYYDKATIFPLKYGGFFSINDNSSSSILDDRCEIYDVNGTFDSFWDIPLNLTTNK</sequence>
<name>A0ACA9JZ39_9GLOM</name>
<dbReference type="Proteomes" id="UP000789702">
    <property type="component" value="Unassembled WGS sequence"/>
</dbReference>
<evidence type="ECO:0000313" key="2">
    <source>
        <dbReference type="Proteomes" id="UP000789702"/>
    </source>
</evidence>
<proteinExistence type="predicted"/>
<keyword evidence="2" id="KW-1185">Reference proteome</keyword>
<protein>
    <submittedName>
        <fullName evidence="1">273_t:CDS:1</fullName>
    </submittedName>
</protein>
<comment type="caution">
    <text evidence="1">The sequence shown here is derived from an EMBL/GenBank/DDBJ whole genome shotgun (WGS) entry which is preliminary data.</text>
</comment>
<evidence type="ECO:0000313" key="1">
    <source>
        <dbReference type="EMBL" id="CAG8443266.1"/>
    </source>
</evidence>
<dbReference type="EMBL" id="CAJVPU010000191">
    <property type="protein sequence ID" value="CAG8443266.1"/>
    <property type="molecule type" value="Genomic_DNA"/>
</dbReference>